<protein>
    <submittedName>
        <fullName evidence="3">Uncharacterized protein</fullName>
    </submittedName>
</protein>
<keyword evidence="4" id="KW-1185">Reference proteome</keyword>
<dbReference type="OrthoDB" id="1921606at2759"/>
<dbReference type="PANTHER" id="PTHR36369:SF1">
    <property type="entry name" value="TRANSMEMBRANE PROTEIN"/>
    <property type="match status" value="1"/>
</dbReference>
<sequence length="210" mass="23157">MNSVLDPPLEALAFNYVSFGLFTVVNNLWTWVAVVTATVSFLSLRRRPSTRAASTAISSSCLKFNSPPSNDDRSSNGLSPVPEITPSETADEPPCSVLSPVAAPCKFEDDRVVVTKGLKYTLYYADNAEGDVDLTEEEEEEEAGECARDEAVAEGGGEWLEGVLRLRLGKMGWYRHQDLTELNGNVVRLWDGCRVSERHSSSKSTHRVVW</sequence>
<feature type="transmembrane region" description="Helical" evidence="2">
    <location>
        <begin position="20"/>
        <end position="44"/>
    </location>
</feature>
<organism evidence="3 4">
    <name type="scientific">Prunus yedoensis var. nudiflora</name>
    <dbReference type="NCBI Taxonomy" id="2094558"/>
    <lineage>
        <taxon>Eukaryota</taxon>
        <taxon>Viridiplantae</taxon>
        <taxon>Streptophyta</taxon>
        <taxon>Embryophyta</taxon>
        <taxon>Tracheophyta</taxon>
        <taxon>Spermatophyta</taxon>
        <taxon>Magnoliopsida</taxon>
        <taxon>eudicotyledons</taxon>
        <taxon>Gunneridae</taxon>
        <taxon>Pentapetalae</taxon>
        <taxon>rosids</taxon>
        <taxon>fabids</taxon>
        <taxon>Rosales</taxon>
        <taxon>Rosaceae</taxon>
        <taxon>Amygdaloideae</taxon>
        <taxon>Amygdaleae</taxon>
        <taxon>Prunus</taxon>
    </lineage>
</organism>
<dbReference type="AlphaFoldDB" id="A0A315AIZ4"/>
<reference evidence="3 4" key="1">
    <citation type="submission" date="2018-02" db="EMBL/GenBank/DDBJ databases">
        <title>Draft genome of wild Prunus yedoensis var. nudiflora.</title>
        <authorList>
            <person name="Baek S."/>
            <person name="Kim J.-H."/>
            <person name="Choi K."/>
            <person name="Kim G.-B."/>
            <person name="Cho A."/>
            <person name="Jang H."/>
            <person name="Shin C.-H."/>
            <person name="Yu H.-J."/>
            <person name="Mun J.-H."/>
        </authorList>
    </citation>
    <scope>NUCLEOTIDE SEQUENCE [LARGE SCALE GENOMIC DNA]</scope>
    <source>
        <strain evidence="4">cv. Jeju island</strain>
        <tissue evidence="3">Leaf</tissue>
    </source>
</reference>
<proteinExistence type="predicted"/>
<keyword evidence="2" id="KW-0472">Membrane</keyword>
<evidence type="ECO:0000256" key="2">
    <source>
        <dbReference type="SAM" id="Phobius"/>
    </source>
</evidence>
<dbReference type="PANTHER" id="PTHR36369">
    <property type="entry name" value="TRANSMEMBRANE PROTEIN"/>
    <property type="match status" value="1"/>
</dbReference>
<dbReference type="Proteomes" id="UP000250321">
    <property type="component" value="Unassembled WGS sequence"/>
</dbReference>
<comment type="caution">
    <text evidence="3">The sequence shown here is derived from an EMBL/GenBank/DDBJ whole genome shotgun (WGS) entry which is preliminary data.</text>
</comment>
<keyword evidence="2" id="KW-1133">Transmembrane helix</keyword>
<name>A0A315AIZ4_PRUYE</name>
<gene>
    <name evidence="3" type="ORF">Pyn_06041</name>
</gene>
<keyword evidence="2" id="KW-0812">Transmembrane</keyword>
<evidence type="ECO:0000313" key="3">
    <source>
        <dbReference type="EMBL" id="PQQ14236.1"/>
    </source>
</evidence>
<dbReference type="STRING" id="2094558.A0A315AIZ4"/>
<feature type="region of interest" description="Disordered" evidence="1">
    <location>
        <begin position="64"/>
        <end position="95"/>
    </location>
</feature>
<evidence type="ECO:0000256" key="1">
    <source>
        <dbReference type="SAM" id="MobiDB-lite"/>
    </source>
</evidence>
<dbReference type="EMBL" id="PJQY01000269">
    <property type="protein sequence ID" value="PQQ14236.1"/>
    <property type="molecule type" value="Genomic_DNA"/>
</dbReference>
<accession>A0A315AIZ4</accession>
<evidence type="ECO:0000313" key="4">
    <source>
        <dbReference type="Proteomes" id="UP000250321"/>
    </source>
</evidence>